<dbReference type="PANTHER" id="PTHR43156">
    <property type="entry name" value="STAGE II SPORULATION PROTEIN E-RELATED"/>
    <property type="match status" value="1"/>
</dbReference>
<dbReference type="PANTHER" id="PTHR43156:SF2">
    <property type="entry name" value="STAGE II SPORULATION PROTEIN E"/>
    <property type="match status" value="1"/>
</dbReference>
<dbReference type="InterPro" id="IPR001932">
    <property type="entry name" value="PPM-type_phosphatase-like_dom"/>
</dbReference>
<evidence type="ECO:0000313" key="4">
    <source>
        <dbReference type="Proteomes" id="UP000547510"/>
    </source>
</evidence>
<evidence type="ECO:0000259" key="2">
    <source>
        <dbReference type="SMART" id="SM00331"/>
    </source>
</evidence>
<dbReference type="Gene3D" id="3.60.40.10">
    <property type="entry name" value="PPM-type phosphatase domain"/>
    <property type="match status" value="1"/>
</dbReference>
<dbReference type="EMBL" id="JACHJN010000001">
    <property type="protein sequence ID" value="MBB5953747.1"/>
    <property type="molecule type" value="Genomic_DNA"/>
</dbReference>
<keyword evidence="4" id="KW-1185">Reference proteome</keyword>
<dbReference type="Proteomes" id="UP000547510">
    <property type="component" value="Unassembled WGS sequence"/>
</dbReference>
<dbReference type="Pfam" id="PF07228">
    <property type="entry name" value="SpoIIE"/>
    <property type="match status" value="1"/>
</dbReference>
<keyword evidence="1" id="KW-0378">Hydrolase</keyword>
<protein>
    <recommendedName>
        <fullName evidence="2">PPM-type phosphatase domain-containing protein</fullName>
    </recommendedName>
</protein>
<evidence type="ECO:0000256" key="1">
    <source>
        <dbReference type="ARBA" id="ARBA00022801"/>
    </source>
</evidence>
<name>A0A841CC42_9PSEU</name>
<dbReference type="SUPFAM" id="SSF81606">
    <property type="entry name" value="PP2C-like"/>
    <property type="match status" value="1"/>
</dbReference>
<sequence>MNSAGPGQDLDRTRAGDDVRWHAVLGGIIDASHVASADELAGILGEATARVGISVRLYLVDLAQQQLHPVDAGTGPSLPVASSDAGRAYRELEIVAADAPPQLWLPVLNGTERLGVVHLTLPAGADPTDHGLRARCWTLSGLIGHLVQSKLHYSDLFHVVRRTRPLTVAAELLWQLLPPQTFACDRLVVTASLEPYDQVGGDGYDYAVDADRAHLAIFDAMGHDMNAGLTTTIALAATRNARRTGLGLVEAAALADRHILAQNPSGRVRFATAVLARLDLATGRLEYVNAGHPPPLLFRDGKVVGLPDGPVRPPLGLGHLVPSEPRTVTGQLRPGDRVLLHSDGITEARSLDGEPFGHDRLVELTERHEAAGLPAPETLRRITRAVLQHQRGRLQDDATLLLVEWSPDRVRALLPTV</sequence>
<dbReference type="RefSeq" id="WP_312864692.1">
    <property type="nucleotide sequence ID" value="NZ_JACHJN010000001.1"/>
</dbReference>
<comment type="caution">
    <text evidence="3">The sequence shown here is derived from an EMBL/GenBank/DDBJ whole genome shotgun (WGS) entry which is preliminary data.</text>
</comment>
<accession>A0A841CC42</accession>
<proteinExistence type="predicted"/>
<dbReference type="SMART" id="SM00331">
    <property type="entry name" value="PP2C_SIG"/>
    <property type="match status" value="1"/>
</dbReference>
<dbReference type="InterPro" id="IPR052016">
    <property type="entry name" value="Bact_Sigma-Reg"/>
</dbReference>
<gene>
    <name evidence="3" type="ORF">FHS29_000317</name>
</gene>
<reference evidence="3 4" key="1">
    <citation type="submission" date="2020-08" db="EMBL/GenBank/DDBJ databases">
        <title>Genomic Encyclopedia of Type Strains, Phase III (KMG-III): the genomes of soil and plant-associated and newly described type strains.</title>
        <authorList>
            <person name="Whitman W."/>
        </authorList>
    </citation>
    <scope>NUCLEOTIDE SEQUENCE [LARGE SCALE GENOMIC DNA]</scope>
    <source>
        <strain evidence="3 4">CECT 8640</strain>
    </source>
</reference>
<dbReference type="GO" id="GO:0016791">
    <property type="term" value="F:phosphatase activity"/>
    <property type="evidence" value="ECO:0007669"/>
    <property type="project" value="TreeGrafter"/>
</dbReference>
<evidence type="ECO:0000313" key="3">
    <source>
        <dbReference type="EMBL" id="MBB5953747.1"/>
    </source>
</evidence>
<dbReference type="AlphaFoldDB" id="A0A841CC42"/>
<feature type="domain" description="PPM-type phosphatase" evidence="2">
    <location>
        <begin position="184"/>
        <end position="405"/>
    </location>
</feature>
<organism evidence="3 4">
    <name type="scientific">Saccharothrix tamanrassetensis</name>
    <dbReference type="NCBI Taxonomy" id="1051531"/>
    <lineage>
        <taxon>Bacteria</taxon>
        <taxon>Bacillati</taxon>
        <taxon>Actinomycetota</taxon>
        <taxon>Actinomycetes</taxon>
        <taxon>Pseudonocardiales</taxon>
        <taxon>Pseudonocardiaceae</taxon>
        <taxon>Saccharothrix</taxon>
    </lineage>
</organism>
<dbReference type="InterPro" id="IPR036457">
    <property type="entry name" value="PPM-type-like_dom_sf"/>
</dbReference>